<dbReference type="EC" id="2.7.7.6" evidence="2 8"/>
<keyword evidence="10" id="KW-0472">Membrane</keyword>
<evidence type="ECO:0000256" key="4">
    <source>
        <dbReference type="ARBA" id="ARBA00022679"/>
    </source>
</evidence>
<evidence type="ECO:0000259" key="11">
    <source>
        <dbReference type="SMART" id="SM01311"/>
    </source>
</evidence>
<feature type="region of interest" description="Disordered" evidence="9">
    <location>
        <begin position="57"/>
        <end position="101"/>
    </location>
</feature>
<evidence type="ECO:0000256" key="2">
    <source>
        <dbReference type="ARBA" id="ARBA00012418"/>
    </source>
</evidence>
<evidence type="ECO:0000256" key="7">
    <source>
        <dbReference type="ARBA" id="ARBA00048552"/>
    </source>
</evidence>
<dbReference type="PROSITE" id="PS00489">
    <property type="entry name" value="RNA_POL_PHAGE_2"/>
    <property type="match status" value="1"/>
</dbReference>
<comment type="catalytic activity">
    <reaction evidence="7 8">
        <text>RNA(n) + a ribonucleoside 5'-triphosphate = RNA(n+1) + diphosphate</text>
        <dbReference type="Rhea" id="RHEA:21248"/>
        <dbReference type="Rhea" id="RHEA-COMP:14527"/>
        <dbReference type="Rhea" id="RHEA-COMP:17342"/>
        <dbReference type="ChEBI" id="CHEBI:33019"/>
        <dbReference type="ChEBI" id="CHEBI:61557"/>
        <dbReference type="ChEBI" id="CHEBI:140395"/>
        <dbReference type="EC" id="2.7.7.6"/>
    </reaction>
</comment>
<dbReference type="SMART" id="SM01311">
    <property type="entry name" value="RPOL_N"/>
    <property type="match status" value="1"/>
</dbReference>
<dbReference type="InterPro" id="IPR037159">
    <property type="entry name" value="RNA_POL_N_sf"/>
</dbReference>
<dbReference type="PROSITE" id="PS00900">
    <property type="entry name" value="RNA_POL_PHAGE_1"/>
    <property type="match status" value="1"/>
</dbReference>
<comment type="function">
    <text evidence="8">DNA-dependent RNA polymerase catalyzes the transcription of DNA into RNA using the four ribonucleoside triphosphates as substrates.</text>
</comment>
<feature type="transmembrane region" description="Helical" evidence="10">
    <location>
        <begin position="212"/>
        <end position="234"/>
    </location>
</feature>
<sequence length="1644" mass="191929">MKNLSGIPAAQRVGLSVAAAGGTFAIVETVKRVIPAISDNSNMVEEIKEEIREMVENEREKRNSVQTSNSGDVSTMSYGEEGSGVNVRGGTHTESSVEGIKGSYPMEDDDGDFNNKNKIEEDIESPDQSFINSPLEKYIPLLVLLKYLVVLNKLEIMFIFIIIMIIFNKYFYSQIVKYISKLFLKKGKVIFAKKLSNIEEKIYKIQNYNKKFYNFMLVVILLLFLITKILNIYITIELFNKIDDYILVYNYINAKSSLLAICGYTHNSNILVSLNKGVSSFISCNHSYGCNGSLVGLSNNSYYRFYVIGSGILHPTNRLRMEANVLGSESWGNFKNKVRYFSYNKNINLNELNNSLLTIPFENRFGRYAEYLRQNVTLEFILKYYPQYKDNNLFLFFINELPPKMRVETDTINKLFDLILQLNTSKEKLMLYSNLLPNKVLLDIFKDVRNFRKNLTEILMKLKFSPNEIDNLLVKIGSKINISSLRVKSVSTTEIEHSDLFIESWTPIYKYLSVDFKLYEELINKDKDIFINIIILIQLCIDHNIGGITNITNLTCYKSFLDKLQELSKNDLTKVKSSKKKTKIVRTSPGELNSVVYFKLIEMKNYIENIIRESIFKNIDYNGATLEIKTSVEGITQSFYSDLDKDYNNLIYNYAKAINITDFLYNISRDLSDDNINFKFNKFIEYIRNKNFNMDELYKIANLINSDIKKDITIGERQKTLSTDSKFFIELNNILSNKNIEKDENKQMLLEKFILDYERNFILNMINNIDHSIENYKLLARIYKHSTPQFYDRIKTYILEHVRNNSQLYQKNKEKFNDTHSNIVLALFLILKVEDIVNILFSKVIKMIGSSRGITQTQLIGQLADEMLILFKYNSGKIKDLEPEKLLIVTEVKAEIDKIPVEVKMQFGKYLFDILTEEFSYIFNKNLIYENNESHIYINISKEYLSILSSVMFNPINIPMISKPKLWSQQEIGGYLLSEFNELNKNNDIIRNNPNMRDNSLVSDKQIDTVNYLNSIPFEINKTMLNYLLQEWKKDNSIIFKNYNKLINTETDNNNLDSTQKKEIFQHNSIHWNYSNILNIALLLKNNTLYLPTFLDFRGRVYPTPVYLSYQGSDLARSLLLFKDVNNKIEFEDKVSNILNKDITDRLKRLNLNDIDYVKLYLANVFGLNKLSRKNRIKWFDQNIDEILNLLYNDIELFNINYLIKAKEPAQFISCLMEYNNFIKRKIKDIKTPILFDATCSGVQHLSALTTDIEIAKLVNIIESNKDEPSDFYSFCVQNIITNIENLPNNDEHFKSKLLKLNLNRTILKHSIMTVPYNVTSIGIADKLSEHFSKKFIELEEVKILISKNLIESKYDLIENRGVNTKFKGMYIYRPLNSILKINKSEEEDIIFTQSELNKFGNIVKQTVLSIIPPFNNLRKYFDNIIEILNILDLPIYWITPSGMSISLSSMKMIQKKIKSNKLKLAKPITILIPTDTLDYTSIKTGLMPNFIHSLDASNIHMLIKLILELNIKNINLYTIHDCFATDYKNIALLEVLIKKSFADLYFNQNYLNFIHESFLKQIEEKIEIFLNYKEGKEEPFILIDTDKIHKSKVKLINKKNSTLTIKYLNKHVQLFLPKLPEYKWEVNKNIIEKELYFNEYFIS</sequence>
<feature type="transmembrane region" description="Helical" evidence="10">
    <location>
        <begin position="138"/>
        <end position="167"/>
    </location>
</feature>
<reference evidence="12" key="1">
    <citation type="submission" date="2021-04" db="EMBL/GenBank/DDBJ databases">
        <title>Transfer of mitochondrial tRNA genes to linear plasmids in fungi facilitates loss of such genes from mitochondrial DNA.</title>
        <authorList>
            <person name="Nieuwenhuis M."/>
            <person name="Groeneveld J."/>
            <person name="Aanen D.K."/>
        </authorList>
    </citation>
    <scope>NUCLEOTIDE SEQUENCE</scope>
    <source>
        <plasmid evidence="12">pCG</plasmid>
    </source>
</reference>
<feature type="domain" description="DNA-directed RNA polymerase N-terminal" evidence="11">
    <location>
        <begin position="758"/>
        <end position="1015"/>
    </location>
</feature>
<geneLocation type="mitochondrion" evidence="12"/>
<dbReference type="GO" id="GO:0003899">
    <property type="term" value="F:DNA-directed RNA polymerase activity"/>
    <property type="evidence" value="ECO:0007669"/>
    <property type="project" value="UniProtKB-EC"/>
</dbReference>
<keyword evidence="6 8" id="KW-0804">Transcription</keyword>
<dbReference type="InterPro" id="IPR046950">
    <property type="entry name" value="DNA-dir_Rpol_C_phage-type"/>
</dbReference>
<dbReference type="Gene3D" id="1.10.1320.10">
    <property type="entry name" value="DNA-directed RNA polymerase, N-terminal domain"/>
    <property type="match status" value="1"/>
</dbReference>
<keyword evidence="4 8" id="KW-0808">Transferase</keyword>
<evidence type="ECO:0000256" key="1">
    <source>
        <dbReference type="ARBA" id="ARBA00009493"/>
    </source>
</evidence>
<dbReference type="SUPFAM" id="SSF56672">
    <property type="entry name" value="DNA/RNA polymerases"/>
    <property type="match status" value="1"/>
</dbReference>
<dbReference type="Gene3D" id="1.10.150.20">
    <property type="entry name" value="5' to 3' exonuclease, C-terminal subdomain"/>
    <property type="match status" value="1"/>
</dbReference>
<dbReference type="Gene3D" id="1.10.287.280">
    <property type="match status" value="1"/>
</dbReference>
<evidence type="ECO:0000256" key="3">
    <source>
        <dbReference type="ARBA" id="ARBA00022478"/>
    </source>
</evidence>
<evidence type="ECO:0000313" key="12">
    <source>
        <dbReference type="EMBL" id="QWO71453.1"/>
    </source>
</evidence>
<dbReference type="InterPro" id="IPR002092">
    <property type="entry name" value="DNA-dir_Rpol_phage-type"/>
</dbReference>
<dbReference type="InterPro" id="IPR029262">
    <property type="entry name" value="RPOL_N"/>
</dbReference>
<keyword evidence="5 8" id="KW-0548">Nucleotidyltransferase</keyword>
<dbReference type="EMBL" id="MW874162">
    <property type="protein sequence ID" value="QWO71453.1"/>
    <property type="molecule type" value="Genomic_DNA"/>
</dbReference>
<feature type="compositionally biased region" description="Polar residues" evidence="9">
    <location>
        <begin position="64"/>
        <end position="77"/>
    </location>
</feature>
<proteinExistence type="inferred from homology"/>
<evidence type="ECO:0000256" key="10">
    <source>
        <dbReference type="SAM" id="Phobius"/>
    </source>
</evidence>
<dbReference type="PANTHER" id="PTHR10102:SF0">
    <property type="entry name" value="DNA-DIRECTED RNA POLYMERASE, MITOCHONDRIAL"/>
    <property type="match status" value="1"/>
</dbReference>
<accession>A0A8F1ACT7</accession>
<geneLocation type="plasmid" evidence="12">
    <name>pCG</name>
</geneLocation>
<organism evidence="12">
    <name type="scientific">Calocybe gambosa</name>
    <dbReference type="NCBI Taxonomy" id="56469"/>
    <lineage>
        <taxon>Eukaryota</taxon>
        <taxon>Fungi</taxon>
        <taxon>Dikarya</taxon>
        <taxon>Basidiomycota</taxon>
        <taxon>Agaricomycotina</taxon>
        <taxon>Agaricomycetes</taxon>
        <taxon>Agaricomycetidae</taxon>
        <taxon>Agaricales</taxon>
        <taxon>Tricholomatineae</taxon>
        <taxon>Lyophyllaceae</taxon>
        <taxon>Calocybe</taxon>
    </lineage>
</organism>
<name>A0A8F1ACT7_9AGAR</name>
<dbReference type="GO" id="GO:0034245">
    <property type="term" value="C:mitochondrial DNA-directed RNA polymerase complex"/>
    <property type="evidence" value="ECO:0007669"/>
    <property type="project" value="TreeGrafter"/>
</dbReference>
<dbReference type="GO" id="GO:0003677">
    <property type="term" value="F:DNA binding"/>
    <property type="evidence" value="ECO:0007669"/>
    <property type="project" value="InterPro"/>
</dbReference>
<dbReference type="PANTHER" id="PTHR10102">
    <property type="entry name" value="DNA-DIRECTED RNA POLYMERASE, MITOCHONDRIAL"/>
    <property type="match status" value="1"/>
</dbReference>
<evidence type="ECO:0000256" key="6">
    <source>
        <dbReference type="ARBA" id="ARBA00023163"/>
    </source>
</evidence>
<gene>
    <name evidence="12" type="primary">rpo</name>
</gene>
<keyword evidence="12" id="KW-0614">Plasmid</keyword>
<evidence type="ECO:0000256" key="9">
    <source>
        <dbReference type="SAM" id="MobiDB-lite"/>
    </source>
</evidence>
<dbReference type="GO" id="GO:0006390">
    <property type="term" value="P:mitochondrial transcription"/>
    <property type="evidence" value="ECO:0007669"/>
    <property type="project" value="TreeGrafter"/>
</dbReference>
<protein>
    <recommendedName>
        <fullName evidence="2 8">DNA-directed RNA polymerase</fullName>
        <ecNumber evidence="2 8">2.7.7.6</ecNumber>
    </recommendedName>
</protein>
<comment type="similarity">
    <text evidence="1 8">Belongs to the phage and mitochondrial RNA polymerase family.</text>
</comment>
<keyword evidence="12" id="KW-0496">Mitochondrion</keyword>
<keyword evidence="3 8" id="KW-0240">DNA-directed RNA polymerase</keyword>
<keyword evidence="10" id="KW-1133">Transmembrane helix</keyword>
<dbReference type="InterPro" id="IPR043502">
    <property type="entry name" value="DNA/RNA_pol_sf"/>
</dbReference>
<evidence type="ECO:0000256" key="8">
    <source>
        <dbReference type="RuleBase" id="RU003805"/>
    </source>
</evidence>
<evidence type="ECO:0000256" key="5">
    <source>
        <dbReference type="ARBA" id="ARBA00022695"/>
    </source>
</evidence>
<keyword evidence="10" id="KW-0812">Transmembrane</keyword>
<dbReference type="Pfam" id="PF00940">
    <property type="entry name" value="RNA_pol"/>
    <property type="match status" value="1"/>
</dbReference>